<gene>
    <name evidence="1" type="ORF">UFOVP70_57</name>
</gene>
<accession>A0A6J5KZG3</accession>
<organism evidence="1">
    <name type="scientific">uncultured Caudovirales phage</name>
    <dbReference type="NCBI Taxonomy" id="2100421"/>
    <lineage>
        <taxon>Viruses</taxon>
        <taxon>Duplodnaviria</taxon>
        <taxon>Heunggongvirae</taxon>
        <taxon>Uroviricota</taxon>
        <taxon>Caudoviricetes</taxon>
        <taxon>Peduoviridae</taxon>
        <taxon>Maltschvirus</taxon>
        <taxon>Maltschvirus maltsch</taxon>
    </lineage>
</organism>
<name>A0A6J5KZG3_9CAUD</name>
<dbReference type="EMBL" id="LR796193">
    <property type="protein sequence ID" value="CAB4126313.1"/>
    <property type="molecule type" value="Genomic_DNA"/>
</dbReference>
<proteinExistence type="predicted"/>
<evidence type="ECO:0000313" key="1">
    <source>
        <dbReference type="EMBL" id="CAB4126313.1"/>
    </source>
</evidence>
<protein>
    <submittedName>
        <fullName evidence="1">Uncharacterized protein</fullName>
    </submittedName>
</protein>
<sequence length="52" mass="6110">MKVNMLIKARCLWNVDYMPRKVNRGNQLKWVRAVRKLGANSLLAVKVERKDV</sequence>
<reference evidence="1" key="1">
    <citation type="submission" date="2020-04" db="EMBL/GenBank/DDBJ databases">
        <authorList>
            <person name="Chiriac C."/>
            <person name="Salcher M."/>
            <person name="Ghai R."/>
            <person name="Kavagutti S V."/>
        </authorList>
    </citation>
    <scope>NUCLEOTIDE SEQUENCE</scope>
</reference>